<evidence type="ECO:0000313" key="2">
    <source>
        <dbReference type="EMBL" id="QPE05860.1"/>
    </source>
</evidence>
<evidence type="ECO:0000259" key="1">
    <source>
        <dbReference type="Pfam" id="PF14397"/>
    </source>
</evidence>
<dbReference type="KEGG" id="msf:IT882_07890"/>
<organism evidence="2 3">
    <name type="scientific">Microbacterium schleiferi</name>
    <dbReference type="NCBI Taxonomy" id="69362"/>
    <lineage>
        <taxon>Bacteria</taxon>
        <taxon>Bacillati</taxon>
        <taxon>Actinomycetota</taxon>
        <taxon>Actinomycetes</taxon>
        <taxon>Micrococcales</taxon>
        <taxon>Microbacteriaceae</taxon>
        <taxon>Microbacterium</taxon>
    </lineage>
</organism>
<dbReference type="AlphaFoldDB" id="A0A7S8N082"/>
<reference evidence="2 3" key="1">
    <citation type="submission" date="2020-11" db="EMBL/GenBank/DDBJ databases">
        <title>Amino acid is mineralized and recycled by bacteria in oceanic microbiome.</title>
        <authorList>
            <person name="Zheng L.Y."/>
        </authorList>
    </citation>
    <scope>NUCLEOTIDE SEQUENCE [LARGE SCALE GENOMIC DNA]</scope>
    <source>
        <strain evidence="2 3">A32-1</strain>
    </source>
</reference>
<proteinExistence type="predicted"/>
<gene>
    <name evidence="2" type="ORF">IT882_07890</name>
</gene>
<dbReference type="InterPro" id="IPR039523">
    <property type="entry name" value="RimK-rel_E_lig_ATP-grasp"/>
</dbReference>
<dbReference type="RefSeq" id="WP_195693932.1">
    <property type="nucleotide sequence ID" value="NZ_CP064760.1"/>
</dbReference>
<dbReference type="EMBL" id="CP064760">
    <property type="protein sequence ID" value="QPE05860.1"/>
    <property type="molecule type" value="Genomic_DNA"/>
</dbReference>
<name>A0A7S8N082_9MICO</name>
<dbReference type="Pfam" id="PF14397">
    <property type="entry name" value="ATPgrasp_ST"/>
    <property type="match status" value="1"/>
</dbReference>
<dbReference type="Proteomes" id="UP000594480">
    <property type="component" value="Chromosome"/>
</dbReference>
<sequence length="338" mass="38223">MASLDPRTRMHYRAARARRIDVGSLWQRARETSREHSRWTPVVLADMLWSAGVRQVGFQDYVDYDFAILNRDERATYMTHPVSNELSQRYDDPRHRGLFHDKLAFNRTFEKFLRREWMTITPENADELRSFVERHGTIIVKEPIGQAGSGVHRYRADAVTDWSAFHGGLLDRGELLAEEVIVQHPDLAAYCPGTVNTTRVTTFFDGDRTHILAVAQKFGRGAVSDQMSFGGFYSMLDDDGRAVGPGYDSHGNVHEVHPDTGERISDFTLPMLDEVKAFIDEVARVVPTVRYVGWDVVVTPTGPVLVEGNWAAGVYENKPSVTGIRTGHKPRYRAAIGF</sequence>
<feature type="domain" description="Alpha-L-glutamate ligase-related protein ATP-grasp" evidence="1">
    <location>
        <begin position="174"/>
        <end position="314"/>
    </location>
</feature>
<keyword evidence="2" id="KW-0282">Flagellum</keyword>
<protein>
    <submittedName>
        <fullName evidence="2">Flagellar biosynthesis protein</fullName>
    </submittedName>
</protein>
<accession>A0A7S8N082</accession>
<keyword evidence="2" id="KW-0966">Cell projection</keyword>
<keyword evidence="2" id="KW-0969">Cilium</keyword>
<keyword evidence="3" id="KW-1185">Reference proteome</keyword>
<dbReference type="SUPFAM" id="SSF56059">
    <property type="entry name" value="Glutathione synthetase ATP-binding domain-like"/>
    <property type="match status" value="1"/>
</dbReference>
<evidence type="ECO:0000313" key="3">
    <source>
        <dbReference type="Proteomes" id="UP000594480"/>
    </source>
</evidence>